<dbReference type="GO" id="GO:0051959">
    <property type="term" value="F:dynein light intermediate chain binding"/>
    <property type="evidence" value="ECO:0007669"/>
    <property type="project" value="TreeGrafter"/>
</dbReference>
<dbReference type="AlphaFoldDB" id="A0A1X2GPM9"/>
<accession>A0A1X2GPM9</accession>
<feature type="region of interest" description="Disordered" evidence="5">
    <location>
        <begin position="162"/>
        <end position="187"/>
    </location>
</feature>
<dbReference type="GO" id="GO:0005737">
    <property type="term" value="C:cytoplasm"/>
    <property type="evidence" value="ECO:0007669"/>
    <property type="project" value="UniProtKB-SubCell"/>
</dbReference>
<reference evidence="7 8" key="1">
    <citation type="submission" date="2016-07" db="EMBL/GenBank/DDBJ databases">
        <title>Pervasive Adenine N6-methylation of Active Genes in Fungi.</title>
        <authorList>
            <consortium name="DOE Joint Genome Institute"/>
            <person name="Mondo S.J."/>
            <person name="Dannebaum R.O."/>
            <person name="Kuo R.C."/>
            <person name="Labutti K."/>
            <person name="Haridas S."/>
            <person name="Kuo A."/>
            <person name="Salamov A."/>
            <person name="Ahrendt S.R."/>
            <person name="Lipzen A."/>
            <person name="Sullivan W."/>
            <person name="Andreopoulos W.B."/>
            <person name="Clum A."/>
            <person name="Lindquist E."/>
            <person name="Daum C."/>
            <person name="Ramamoorthy G.K."/>
            <person name="Gryganskyi A."/>
            <person name="Culley D."/>
            <person name="Magnuson J.K."/>
            <person name="James T.Y."/>
            <person name="O'Malley M.A."/>
            <person name="Stajich J.E."/>
            <person name="Spatafora J.W."/>
            <person name="Visel A."/>
            <person name="Grigoriev I.V."/>
        </authorList>
    </citation>
    <scope>NUCLEOTIDE SEQUENCE [LARGE SCALE GENOMIC DNA]</scope>
    <source>
        <strain evidence="7 8">NRRL 3301</strain>
    </source>
</reference>
<dbReference type="EMBL" id="MCGT01000006">
    <property type="protein sequence ID" value="ORX58692.1"/>
    <property type="molecule type" value="Genomic_DNA"/>
</dbReference>
<evidence type="ECO:0000313" key="7">
    <source>
        <dbReference type="EMBL" id="ORX58692.1"/>
    </source>
</evidence>
<feature type="compositionally biased region" description="Low complexity" evidence="5">
    <location>
        <begin position="169"/>
        <end position="178"/>
    </location>
</feature>
<dbReference type="GO" id="GO:0008017">
    <property type="term" value="F:microtubule binding"/>
    <property type="evidence" value="ECO:0007669"/>
    <property type="project" value="TreeGrafter"/>
</dbReference>
<name>A0A1X2GPM9_9FUNG</name>
<dbReference type="OrthoDB" id="49395at2759"/>
<feature type="coiled-coil region" evidence="4">
    <location>
        <begin position="189"/>
        <end position="216"/>
    </location>
</feature>
<feature type="domain" description="HOOK N-terminal" evidence="6">
    <location>
        <begin position="12"/>
        <end position="152"/>
    </location>
</feature>
<evidence type="ECO:0000256" key="4">
    <source>
        <dbReference type="SAM" id="Coils"/>
    </source>
</evidence>
<dbReference type="PANTHER" id="PTHR18947">
    <property type="entry name" value="HOOK PROTEINS"/>
    <property type="match status" value="1"/>
</dbReference>
<proteinExistence type="predicted"/>
<dbReference type="Gene3D" id="1.10.418.10">
    <property type="entry name" value="Calponin-like domain"/>
    <property type="match status" value="1"/>
</dbReference>
<dbReference type="SUPFAM" id="SSF116907">
    <property type="entry name" value="Hook domain"/>
    <property type="match status" value="1"/>
</dbReference>
<evidence type="ECO:0000256" key="1">
    <source>
        <dbReference type="ARBA" id="ARBA00004496"/>
    </source>
</evidence>
<evidence type="ECO:0000259" key="6">
    <source>
        <dbReference type="Pfam" id="PF19047"/>
    </source>
</evidence>
<dbReference type="PANTHER" id="PTHR18947:SF28">
    <property type="entry name" value="GIRDIN, ISOFORM A"/>
    <property type="match status" value="1"/>
</dbReference>
<dbReference type="InterPro" id="IPR036872">
    <property type="entry name" value="CH_dom_sf"/>
</dbReference>
<dbReference type="GO" id="GO:0031122">
    <property type="term" value="P:cytoplasmic microtubule organization"/>
    <property type="evidence" value="ECO:0007669"/>
    <property type="project" value="TreeGrafter"/>
</dbReference>
<dbReference type="STRING" id="101127.A0A1X2GPM9"/>
<dbReference type="Proteomes" id="UP000242146">
    <property type="component" value="Unassembled WGS sequence"/>
</dbReference>
<keyword evidence="8" id="KW-1185">Reference proteome</keyword>
<dbReference type="Pfam" id="PF19047">
    <property type="entry name" value="HOOK_N"/>
    <property type="match status" value="1"/>
</dbReference>
<evidence type="ECO:0000313" key="8">
    <source>
        <dbReference type="Proteomes" id="UP000242146"/>
    </source>
</evidence>
<evidence type="ECO:0000256" key="2">
    <source>
        <dbReference type="ARBA" id="ARBA00022490"/>
    </source>
</evidence>
<evidence type="ECO:0000256" key="3">
    <source>
        <dbReference type="ARBA" id="ARBA00023054"/>
    </source>
</evidence>
<dbReference type="GO" id="GO:0005815">
    <property type="term" value="C:microtubule organizing center"/>
    <property type="evidence" value="ECO:0007669"/>
    <property type="project" value="TreeGrafter"/>
</dbReference>
<dbReference type="InterPro" id="IPR043936">
    <property type="entry name" value="HOOK_N"/>
</dbReference>
<comment type="caution">
    <text evidence="7">The sequence shown here is derived from an EMBL/GenBank/DDBJ whole genome shotgun (WGS) entry which is preliminary data.</text>
</comment>
<dbReference type="GO" id="GO:0030705">
    <property type="term" value="P:cytoskeleton-dependent intracellular transport"/>
    <property type="evidence" value="ECO:0007669"/>
    <property type="project" value="InterPro"/>
</dbReference>
<dbReference type="CDD" id="cd22211">
    <property type="entry name" value="HkD_SF"/>
    <property type="match status" value="1"/>
</dbReference>
<gene>
    <name evidence="7" type="ORF">DM01DRAFT_1301313</name>
</gene>
<keyword evidence="2" id="KW-0963">Cytoplasm</keyword>
<keyword evidence="3 4" id="KW-0175">Coiled coil</keyword>
<sequence length="226" mass="25973">MTFSRMEAAMEDAFIEWVNMFPCKSHPIDTIVELADAVILSEILTDIDSKWFKKVTQPEEQPDGWVQRLNNHKLIHKLITRYMEDVLGQDPELLPVIDLTAIAKDAELHQLLLMCQLIIAIAVQSDNNHRYIEMIQSLSQKSQHALMVSIEEVMSHLNGDDQTRFSQLSSTSGTTASRRSVDPRTTMDADRLATEKKQLELAHVQLAQEFEELHDRFVKTMERVEN</sequence>
<evidence type="ECO:0000256" key="5">
    <source>
        <dbReference type="SAM" id="MobiDB-lite"/>
    </source>
</evidence>
<protein>
    <recommendedName>
        <fullName evidence="6">HOOK N-terminal domain-containing protein</fullName>
    </recommendedName>
</protein>
<organism evidence="7 8">
    <name type="scientific">Hesseltinella vesiculosa</name>
    <dbReference type="NCBI Taxonomy" id="101127"/>
    <lineage>
        <taxon>Eukaryota</taxon>
        <taxon>Fungi</taxon>
        <taxon>Fungi incertae sedis</taxon>
        <taxon>Mucoromycota</taxon>
        <taxon>Mucoromycotina</taxon>
        <taxon>Mucoromycetes</taxon>
        <taxon>Mucorales</taxon>
        <taxon>Cunninghamellaceae</taxon>
        <taxon>Hesseltinella</taxon>
    </lineage>
</organism>
<comment type="subcellular location">
    <subcellularLocation>
        <location evidence="1">Cytoplasm</location>
    </subcellularLocation>
</comment>